<protein>
    <submittedName>
        <fullName evidence="2">Unc-11</fullName>
    </submittedName>
</protein>
<evidence type="ECO:0000313" key="2">
    <source>
        <dbReference type="EMBL" id="KAF6040523.1"/>
    </source>
</evidence>
<keyword evidence="3" id="KW-1185">Reference proteome</keyword>
<organism evidence="2 3">
    <name type="scientific">Bugula neritina</name>
    <name type="common">Brown bryozoan</name>
    <name type="synonym">Sertularia neritina</name>
    <dbReference type="NCBI Taxonomy" id="10212"/>
    <lineage>
        <taxon>Eukaryota</taxon>
        <taxon>Metazoa</taxon>
        <taxon>Spiralia</taxon>
        <taxon>Lophotrochozoa</taxon>
        <taxon>Bryozoa</taxon>
        <taxon>Gymnolaemata</taxon>
        <taxon>Cheilostomatida</taxon>
        <taxon>Flustrina</taxon>
        <taxon>Buguloidea</taxon>
        <taxon>Bugulidae</taxon>
        <taxon>Bugula</taxon>
    </lineage>
</organism>
<dbReference type="EMBL" id="VXIV02000136">
    <property type="protein sequence ID" value="KAF6040523.1"/>
    <property type="molecule type" value="Genomic_DNA"/>
</dbReference>
<comment type="caution">
    <text evidence="2">The sequence shown here is derived from an EMBL/GenBank/DDBJ whole genome shotgun (WGS) entry which is preliminary data.</text>
</comment>
<feature type="compositionally biased region" description="Low complexity" evidence="1">
    <location>
        <begin position="138"/>
        <end position="157"/>
    </location>
</feature>
<gene>
    <name evidence="2" type="ORF">EB796_001180</name>
</gene>
<sequence>MSSHGAAANTKLLNQDLDTSLASLAGNLSVNPGAGNRANLQWTAPTEKKLTGGNNFAGIRPANSTWSQPQQPMGMTPAPQQQFVPQQPYGYNVTSQMPYNTSMYQQPAVQPQFNMYNNNPAMMGMAPPMYQPMRLQQPMTQQPMTMQPQTTNTNQPQDPFGNL</sequence>
<dbReference type="AlphaFoldDB" id="A0A7J7KR20"/>
<dbReference type="OrthoDB" id="44015at2759"/>
<proteinExistence type="predicted"/>
<evidence type="ECO:0000313" key="3">
    <source>
        <dbReference type="Proteomes" id="UP000593567"/>
    </source>
</evidence>
<accession>A0A7J7KR20</accession>
<feature type="region of interest" description="Disordered" evidence="1">
    <location>
        <begin position="138"/>
        <end position="163"/>
    </location>
</feature>
<dbReference type="Proteomes" id="UP000593567">
    <property type="component" value="Unassembled WGS sequence"/>
</dbReference>
<evidence type="ECO:0000256" key="1">
    <source>
        <dbReference type="SAM" id="MobiDB-lite"/>
    </source>
</evidence>
<name>A0A7J7KR20_BUGNE</name>
<reference evidence="2" key="1">
    <citation type="submission" date="2020-06" db="EMBL/GenBank/DDBJ databases">
        <title>Draft genome of Bugula neritina, a colonial animal packing powerful symbionts and potential medicines.</title>
        <authorList>
            <person name="Rayko M."/>
        </authorList>
    </citation>
    <scope>NUCLEOTIDE SEQUENCE [LARGE SCALE GENOMIC DNA]</scope>
    <source>
        <strain evidence="2">Kwan_BN1</strain>
    </source>
</reference>